<sequence length="107" mass="12169">MPNEVLSNPVRHIAHSRFSVSLILLVNYEIGQIEVYSSSNTANLHSNWKYSTYRPKAKFENCYLSELLADDMRLSFLDVSLLSLLDCDLKTVGGDVSTTLFTFLSFR</sequence>
<accession>A0A5N4B3Q9</accession>
<dbReference type="InParanoid" id="A0A5N4B3Q9"/>
<evidence type="ECO:0000313" key="2">
    <source>
        <dbReference type="Proteomes" id="UP000327044"/>
    </source>
</evidence>
<proteinExistence type="predicted"/>
<evidence type="ECO:0000313" key="1">
    <source>
        <dbReference type="EMBL" id="KAB0804010.1"/>
    </source>
</evidence>
<protein>
    <submittedName>
        <fullName evidence="1">Uncharacterized protein</fullName>
    </submittedName>
</protein>
<organism evidence="1 2">
    <name type="scientific">Photinus pyralis</name>
    <name type="common">Common eastern firefly</name>
    <name type="synonym">Lampyris pyralis</name>
    <dbReference type="NCBI Taxonomy" id="7054"/>
    <lineage>
        <taxon>Eukaryota</taxon>
        <taxon>Metazoa</taxon>
        <taxon>Ecdysozoa</taxon>
        <taxon>Arthropoda</taxon>
        <taxon>Hexapoda</taxon>
        <taxon>Insecta</taxon>
        <taxon>Pterygota</taxon>
        <taxon>Neoptera</taxon>
        <taxon>Endopterygota</taxon>
        <taxon>Coleoptera</taxon>
        <taxon>Polyphaga</taxon>
        <taxon>Elateriformia</taxon>
        <taxon>Elateroidea</taxon>
        <taxon>Lampyridae</taxon>
        <taxon>Lampyrinae</taxon>
        <taxon>Photinus</taxon>
    </lineage>
</organism>
<name>A0A5N4B3Q9_PHOPY</name>
<reference evidence="1 2" key="1">
    <citation type="journal article" date="2018" name="Elife">
        <title>Firefly genomes illuminate parallel origins of bioluminescence in beetles.</title>
        <authorList>
            <person name="Fallon T.R."/>
            <person name="Lower S.E."/>
            <person name="Chang C.H."/>
            <person name="Bessho-Uehara M."/>
            <person name="Martin G.J."/>
            <person name="Bewick A.J."/>
            <person name="Behringer M."/>
            <person name="Debat H.J."/>
            <person name="Wong I."/>
            <person name="Day J.C."/>
            <person name="Suvorov A."/>
            <person name="Silva C.J."/>
            <person name="Stanger-Hall K.F."/>
            <person name="Hall D.W."/>
            <person name="Schmitz R.J."/>
            <person name="Nelson D.R."/>
            <person name="Lewis S.M."/>
            <person name="Shigenobu S."/>
            <person name="Bybee S.M."/>
            <person name="Larracuente A.M."/>
            <person name="Oba Y."/>
            <person name="Weng J.K."/>
        </authorList>
    </citation>
    <scope>NUCLEOTIDE SEQUENCE [LARGE SCALE GENOMIC DNA]</scope>
    <source>
        <strain evidence="1">1611_PpyrPB1</strain>
        <tissue evidence="1">Whole body</tissue>
    </source>
</reference>
<dbReference type="AlphaFoldDB" id="A0A5N4B3Q9"/>
<dbReference type="Proteomes" id="UP000327044">
    <property type="component" value="Unassembled WGS sequence"/>
</dbReference>
<gene>
    <name evidence="1" type="ORF">PPYR_00980</name>
</gene>
<keyword evidence="2" id="KW-1185">Reference proteome</keyword>
<comment type="caution">
    <text evidence="1">The sequence shown here is derived from an EMBL/GenBank/DDBJ whole genome shotgun (WGS) entry which is preliminary data.</text>
</comment>
<dbReference type="EMBL" id="VVIM01000001">
    <property type="protein sequence ID" value="KAB0804010.1"/>
    <property type="molecule type" value="Genomic_DNA"/>
</dbReference>